<feature type="compositionally biased region" description="Polar residues" evidence="1">
    <location>
        <begin position="67"/>
        <end position="88"/>
    </location>
</feature>
<feature type="compositionally biased region" description="Polar residues" evidence="1">
    <location>
        <begin position="1"/>
        <end position="11"/>
    </location>
</feature>
<protein>
    <recommendedName>
        <fullName evidence="4">Ca2+-modulated nonselective cation channel polycystin</fullName>
    </recommendedName>
</protein>
<feature type="compositionally biased region" description="Basic and acidic residues" evidence="1">
    <location>
        <begin position="413"/>
        <end position="425"/>
    </location>
</feature>
<proteinExistence type="predicted"/>
<keyword evidence="3" id="KW-1185">Reference proteome</keyword>
<evidence type="ECO:0008006" key="4">
    <source>
        <dbReference type="Google" id="ProtNLM"/>
    </source>
</evidence>
<dbReference type="EMBL" id="LT853703">
    <property type="protein sequence ID" value="SMQ55718.1"/>
    <property type="molecule type" value="Genomic_DNA"/>
</dbReference>
<gene>
    <name evidence="2" type="ORF">ZT3D7_G10873</name>
</gene>
<feature type="compositionally biased region" description="Polar residues" evidence="1">
    <location>
        <begin position="97"/>
        <end position="112"/>
    </location>
</feature>
<feature type="compositionally biased region" description="Low complexity" evidence="1">
    <location>
        <begin position="146"/>
        <end position="176"/>
    </location>
</feature>
<evidence type="ECO:0000256" key="1">
    <source>
        <dbReference type="SAM" id="MobiDB-lite"/>
    </source>
</evidence>
<feature type="region of interest" description="Disordered" evidence="1">
    <location>
        <begin position="326"/>
        <end position="370"/>
    </location>
</feature>
<feature type="compositionally biased region" description="Low complexity" evidence="1">
    <location>
        <begin position="113"/>
        <end position="132"/>
    </location>
</feature>
<dbReference type="STRING" id="1276538.A0A1X7S7R2"/>
<feature type="region of interest" description="Disordered" evidence="1">
    <location>
        <begin position="27"/>
        <end position="221"/>
    </location>
</feature>
<feature type="compositionally biased region" description="Polar residues" evidence="1">
    <location>
        <begin position="204"/>
        <end position="221"/>
    </location>
</feature>
<dbReference type="AlphaFoldDB" id="A0A1X7S7R2"/>
<organism evidence="2 3">
    <name type="scientific">Zymoseptoria tritici (strain ST99CH_3D7)</name>
    <dbReference type="NCBI Taxonomy" id="1276538"/>
    <lineage>
        <taxon>Eukaryota</taxon>
        <taxon>Fungi</taxon>
        <taxon>Dikarya</taxon>
        <taxon>Ascomycota</taxon>
        <taxon>Pezizomycotina</taxon>
        <taxon>Dothideomycetes</taxon>
        <taxon>Dothideomycetidae</taxon>
        <taxon>Mycosphaerellales</taxon>
        <taxon>Mycosphaerellaceae</taxon>
        <taxon>Zymoseptoria</taxon>
    </lineage>
</organism>
<accession>A0A1X7S7R2</accession>
<reference evidence="2 3" key="1">
    <citation type="submission" date="2016-06" db="EMBL/GenBank/DDBJ databases">
        <authorList>
            <person name="Kjaerup R.B."/>
            <person name="Dalgaard T.S."/>
            <person name="Juul-Madsen H.R."/>
        </authorList>
    </citation>
    <scope>NUCLEOTIDE SEQUENCE [LARGE SCALE GENOMIC DNA]</scope>
</reference>
<feature type="region of interest" description="Disordered" evidence="1">
    <location>
        <begin position="389"/>
        <end position="425"/>
    </location>
</feature>
<dbReference type="Proteomes" id="UP000215127">
    <property type="component" value="Chromosome 12"/>
</dbReference>
<evidence type="ECO:0000313" key="2">
    <source>
        <dbReference type="EMBL" id="SMQ55718.1"/>
    </source>
</evidence>
<feature type="compositionally biased region" description="Polar residues" evidence="1">
    <location>
        <begin position="177"/>
        <end position="195"/>
    </location>
</feature>
<feature type="region of interest" description="Disordered" evidence="1">
    <location>
        <begin position="1"/>
        <end position="20"/>
    </location>
</feature>
<name>A0A1X7S7R2_ZYMT9</name>
<evidence type="ECO:0000313" key="3">
    <source>
        <dbReference type="Proteomes" id="UP000215127"/>
    </source>
</evidence>
<sequence length="425" mass="43969">MATAEVSSTPQDRPHRRRPFANLVKRLANFKNGDDKDKKNKKLGKNNPYPLSAVQQPSQEPPARPQRSVSIHQAYSSASFGSVPTNTAPEHDRPAPSHSNKSGAPTVANTVHSDAANSGAATTTTAAGATDGTNGGGNSTFSSPAHSVRSLTTTLTTIQSTNNTSTPTNHTTHDSSQPMGSNFSHQYPVSTQTASAIPRHLHDTSSQPGGPPTTYTSATANNLLTDNASILTLASSSKRRRRRSMDTDASVRALAPSSVFGGSRESLPLSVLSGNEVRNSMSGMPTGAGERASIYSSSGLIASERNSYYSKQQQDAKSLRSVSNLRGMGGGAVTPTSAPGGGLGGAQADDARSFSMRSGHGGGEGRFGADARSLRSLDARSGLSLGESTYAGGGTGGAIHARNGSLSGIVAEEVGRPQHQDDERD</sequence>